<evidence type="ECO:0000313" key="2">
    <source>
        <dbReference type="EMBL" id="RIA99842.1"/>
    </source>
</evidence>
<keyword evidence="3" id="KW-1185">Reference proteome</keyword>
<keyword evidence="1" id="KW-0812">Transmembrane</keyword>
<keyword evidence="1" id="KW-1133">Transmembrane helix</keyword>
<proteinExistence type="predicted"/>
<accession>A0A397TPJ5</accession>
<gene>
    <name evidence="2" type="ORF">C2G38_2237297</name>
</gene>
<comment type="caution">
    <text evidence="2">The sequence shown here is derived from an EMBL/GenBank/DDBJ whole genome shotgun (WGS) entry which is preliminary data.</text>
</comment>
<organism evidence="2 3">
    <name type="scientific">Gigaspora rosea</name>
    <dbReference type="NCBI Taxonomy" id="44941"/>
    <lineage>
        <taxon>Eukaryota</taxon>
        <taxon>Fungi</taxon>
        <taxon>Fungi incertae sedis</taxon>
        <taxon>Mucoromycota</taxon>
        <taxon>Glomeromycotina</taxon>
        <taxon>Glomeromycetes</taxon>
        <taxon>Diversisporales</taxon>
        <taxon>Gigasporaceae</taxon>
        <taxon>Gigaspora</taxon>
    </lineage>
</organism>
<dbReference type="Proteomes" id="UP000266673">
    <property type="component" value="Unassembled WGS sequence"/>
</dbReference>
<protein>
    <submittedName>
        <fullName evidence="2">Uncharacterized protein</fullName>
    </submittedName>
</protein>
<keyword evidence="1" id="KW-0472">Membrane</keyword>
<evidence type="ECO:0000313" key="3">
    <source>
        <dbReference type="Proteomes" id="UP000266673"/>
    </source>
</evidence>
<evidence type="ECO:0000256" key="1">
    <source>
        <dbReference type="SAM" id="Phobius"/>
    </source>
</evidence>
<feature type="transmembrane region" description="Helical" evidence="1">
    <location>
        <begin position="23"/>
        <end position="43"/>
    </location>
</feature>
<sequence>MAFEGTVISTTKLHDALIYYGGILKYWVVIPISSLSVGFLFYCRGASVISWIHFSAP</sequence>
<dbReference type="EMBL" id="QKWP01006904">
    <property type="protein sequence ID" value="RIA99842.1"/>
    <property type="molecule type" value="Genomic_DNA"/>
</dbReference>
<reference evidence="2 3" key="1">
    <citation type="submission" date="2018-06" db="EMBL/GenBank/DDBJ databases">
        <title>Comparative genomics reveals the genomic features of Rhizophagus irregularis, R. cerebriforme, R. diaphanum and Gigaspora rosea, and their symbiotic lifestyle signature.</title>
        <authorList>
            <person name="Morin E."/>
            <person name="San Clemente H."/>
            <person name="Chen E.C.H."/>
            <person name="De La Providencia I."/>
            <person name="Hainaut M."/>
            <person name="Kuo A."/>
            <person name="Kohler A."/>
            <person name="Murat C."/>
            <person name="Tang N."/>
            <person name="Roy S."/>
            <person name="Loubradou J."/>
            <person name="Henrissat B."/>
            <person name="Grigoriev I.V."/>
            <person name="Corradi N."/>
            <person name="Roux C."/>
            <person name="Martin F.M."/>
        </authorList>
    </citation>
    <scope>NUCLEOTIDE SEQUENCE [LARGE SCALE GENOMIC DNA]</scope>
    <source>
        <strain evidence="2 3">DAOM 194757</strain>
    </source>
</reference>
<dbReference type="AlphaFoldDB" id="A0A397TPJ5"/>
<name>A0A397TPJ5_9GLOM</name>